<comment type="similarity">
    <text evidence="3">Belongs to the eukaryotic-type primase large subunit family.</text>
</comment>
<dbReference type="GO" id="GO:0016787">
    <property type="term" value="F:hydrolase activity"/>
    <property type="evidence" value="ECO:0007669"/>
    <property type="project" value="UniProtKB-KW"/>
</dbReference>
<dbReference type="Proteomes" id="UP000383932">
    <property type="component" value="Unassembled WGS sequence"/>
</dbReference>
<keyword evidence="9" id="KW-0408">Iron</keyword>
<dbReference type="GO" id="GO:0051539">
    <property type="term" value="F:4 iron, 4 sulfur cluster binding"/>
    <property type="evidence" value="ECO:0007669"/>
    <property type="project" value="UniProtKB-KW"/>
</dbReference>
<dbReference type="Gene3D" id="3.40.50.1820">
    <property type="entry name" value="alpha/beta hydrolase"/>
    <property type="match status" value="1"/>
</dbReference>
<evidence type="ECO:0000256" key="4">
    <source>
        <dbReference type="ARBA" id="ARBA00022485"/>
    </source>
</evidence>
<evidence type="ECO:0000313" key="17">
    <source>
        <dbReference type="Proteomes" id="UP000383932"/>
    </source>
</evidence>
<dbReference type="PANTHER" id="PTHR10537:SF3">
    <property type="entry name" value="DNA PRIMASE LARGE SUBUNIT"/>
    <property type="match status" value="1"/>
</dbReference>
<dbReference type="GO" id="GO:0046872">
    <property type="term" value="F:metal ion binding"/>
    <property type="evidence" value="ECO:0007669"/>
    <property type="project" value="UniProtKB-KW"/>
</dbReference>
<keyword evidence="7" id="KW-0479">Metal-binding</keyword>
<evidence type="ECO:0000256" key="12">
    <source>
        <dbReference type="SAM" id="MobiDB-lite"/>
    </source>
</evidence>
<evidence type="ECO:0000259" key="15">
    <source>
        <dbReference type="Pfam" id="PF04104"/>
    </source>
</evidence>
<feature type="domain" description="Carboxylesterase type B" evidence="14">
    <location>
        <begin position="37"/>
        <end position="524"/>
    </location>
</feature>
<dbReference type="EMBL" id="SSOP01000416">
    <property type="protein sequence ID" value="KAB5588583.1"/>
    <property type="molecule type" value="Genomic_DNA"/>
</dbReference>
<evidence type="ECO:0000256" key="2">
    <source>
        <dbReference type="ARBA" id="ARBA00005964"/>
    </source>
</evidence>
<gene>
    <name evidence="16" type="ORF">CTheo_7979</name>
</gene>
<keyword evidence="13" id="KW-0732">Signal</keyword>
<dbReference type="InterPro" id="IPR016558">
    <property type="entry name" value="DNA_primase_lsu_euk"/>
</dbReference>
<evidence type="ECO:0000256" key="6">
    <source>
        <dbReference type="ARBA" id="ARBA00022705"/>
    </source>
</evidence>
<organism evidence="16 17">
    <name type="scientific">Ceratobasidium theobromae</name>
    <dbReference type="NCBI Taxonomy" id="1582974"/>
    <lineage>
        <taxon>Eukaryota</taxon>
        <taxon>Fungi</taxon>
        <taxon>Dikarya</taxon>
        <taxon>Basidiomycota</taxon>
        <taxon>Agaricomycotina</taxon>
        <taxon>Agaricomycetes</taxon>
        <taxon>Cantharellales</taxon>
        <taxon>Ceratobasidiaceae</taxon>
        <taxon>Ceratobasidium</taxon>
    </lineage>
</organism>
<evidence type="ECO:0000256" key="9">
    <source>
        <dbReference type="ARBA" id="ARBA00023004"/>
    </source>
</evidence>
<dbReference type="AlphaFoldDB" id="A0A5N5QAQ8"/>
<comment type="caution">
    <text evidence="16">The sequence shown here is derived from an EMBL/GenBank/DDBJ whole genome shotgun (WGS) entry which is preliminary data.</text>
</comment>
<dbReference type="SUPFAM" id="SSF53474">
    <property type="entry name" value="alpha/beta-Hydrolases"/>
    <property type="match status" value="1"/>
</dbReference>
<keyword evidence="8" id="KW-0378">Hydrolase</keyword>
<dbReference type="GO" id="GO:0003677">
    <property type="term" value="F:DNA binding"/>
    <property type="evidence" value="ECO:0007669"/>
    <property type="project" value="UniProtKB-KW"/>
</dbReference>
<dbReference type="CDD" id="cd07322">
    <property type="entry name" value="PriL_PriS_Eukaryotic"/>
    <property type="match status" value="1"/>
</dbReference>
<dbReference type="InterPro" id="IPR058560">
    <property type="entry name" value="DNA_primase_C"/>
</dbReference>
<evidence type="ECO:0000256" key="10">
    <source>
        <dbReference type="ARBA" id="ARBA00023014"/>
    </source>
</evidence>
<dbReference type="InterPro" id="IPR029058">
    <property type="entry name" value="AB_hydrolase_fold"/>
</dbReference>
<feature type="compositionally biased region" description="Basic and acidic residues" evidence="12">
    <location>
        <begin position="977"/>
        <end position="991"/>
    </location>
</feature>
<dbReference type="GO" id="GO:0006270">
    <property type="term" value="P:DNA replication initiation"/>
    <property type="evidence" value="ECO:0007669"/>
    <property type="project" value="TreeGrafter"/>
</dbReference>
<feature type="chain" id="PRO_5024294326" evidence="13">
    <location>
        <begin position="20"/>
        <end position="999"/>
    </location>
</feature>
<evidence type="ECO:0000256" key="5">
    <source>
        <dbReference type="ARBA" id="ARBA00022515"/>
    </source>
</evidence>
<dbReference type="Gene3D" id="1.20.930.80">
    <property type="match status" value="1"/>
</dbReference>
<dbReference type="Pfam" id="PF04104">
    <property type="entry name" value="DNA_primase_lrg"/>
    <property type="match status" value="1"/>
</dbReference>
<dbReference type="GO" id="GO:0005658">
    <property type="term" value="C:alpha DNA polymerase:primase complex"/>
    <property type="evidence" value="ECO:0007669"/>
    <property type="project" value="UniProtKB-ARBA"/>
</dbReference>
<sequence>MRLPGVVLHILWFSVFAKCGNVTVTGPSGISYQGIRDTGTNQDVFRSIPYADPPIGTLRFRPPQPWSPTNNIVIDATGDRPVCIQSTPIDYSDVSEDCLHLSLFFEDGGGFLNGSTLGYPGDRILTTALQLNKPVVYVTMNYRLGIYGFPPGQQSEAAGALNLGLKDQRLALEWVHKNIGIFGGDPSKVMIFGESAGAMSVAYQMMYKDGNTGGIFRTALMQSGGPSTYAALPASYPPRQAAYDFIANATGCSAGDFECLRNADASTLRQANYDVIKVPEHLQAFDPYPAAIGPTLSSGDPFLSRSPKLTIKQGKFAKVSFITGTNLDEGTTFTTNPDSKSEIISFLTTQLPGLTFGIKKNATVDNLLNYYPIDLSAGSPYNTGDDTFGKASQYKRAASVVGDILFEAPRRDFLQAAASFNVPTWSYQFAQSGRGYPEFGAAHGDELLFVFQYLEEGAPQVQVDLSVAIIDYWITLAYNLNPSATGNPSRVAWPRYGSVGNTLQLEARNTTVIQDGYRSKGINFIRSNLLDSYDNPPLCNVTLEEFETWGIERLRVLAEIESCNVRNRTFEDTKQVALAQFKKYLPLSSTSAKGVDRDSERKKDHVSHFVLRLAFCRSEELRRRFVKAEMMMFKIRWDTDDRAERESFINSLDLGITVVPSEEVEKLKVDLQAAAGVRPKNESNNTLETYYKVHWTRVTDLVATRRVYLRGGYAYVPAREQSSIVFQEFSTRLERALEQTSRAVPRLDEDDRLLPLLQHLAQSFLNGIASSSAASFADENGELVRAEQVDELATRHFPACMRNLHDALRKDHHLRHHGRLQYGLFLKAIGMSIDEALIFWRRGFQGGKVSDDKFAKEYRYNIRHSYGLEGRRMNYPAKNCVRIISNDEPTSLDNHGCPFRHFSPQNLTAMLERSYRITSAVEQAEIVKLVQGHHYQVACTRVFEYTHRQMGTKSGDGLDGHGETVDHPNRYYARSKELAKAKDKDSMDIDYKPVTGESN</sequence>
<evidence type="ECO:0000256" key="8">
    <source>
        <dbReference type="ARBA" id="ARBA00022801"/>
    </source>
</evidence>
<keyword evidence="4" id="KW-0004">4Fe-4S</keyword>
<evidence type="ECO:0000313" key="16">
    <source>
        <dbReference type="EMBL" id="KAB5588583.1"/>
    </source>
</evidence>
<evidence type="ECO:0000256" key="11">
    <source>
        <dbReference type="ARBA" id="ARBA00023125"/>
    </source>
</evidence>
<keyword evidence="11" id="KW-0238">DNA-binding</keyword>
<dbReference type="InterPro" id="IPR019826">
    <property type="entry name" value="Carboxylesterase_B_AS"/>
</dbReference>
<proteinExistence type="inferred from homology"/>
<keyword evidence="6" id="KW-0235">DNA replication</keyword>
<comment type="cofactor">
    <cofactor evidence="1">
        <name>[4Fe-4S] cluster</name>
        <dbReference type="ChEBI" id="CHEBI:49883"/>
    </cofactor>
</comment>
<keyword evidence="17" id="KW-1185">Reference proteome</keyword>
<evidence type="ECO:0000259" key="14">
    <source>
        <dbReference type="Pfam" id="PF00135"/>
    </source>
</evidence>
<evidence type="ECO:0000256" key="1">
    <source>
        <dbReference type="ARBA" id="ARBA00001966"/>
    </source>
</evidence>
<dbReference type="PROSITE" id="PS00122">
    <property type="entry name" value="CARBOXYLESTERASE_B_1"/>
    <property type="match status" value="1"/>
</dbReference>
<keyword evidence="5" id="KW-0639">Primosome</keyword>
<dbReference type="Pfam" id="PF00135">
    <property type="entry name" value="COesterase"/>
    <property type="match status" value="1"/>
</dbReference>
<feature type="domain" description="DNA primase large subunit C-terminal" evidence="15">
    <location>
        <begin position="790"/>
        <end position="972"/>
    </location>
</feature>
<comment type="similarity">
    <text evidence="2">Belongs to the type-B carboxylesterase/lipase family.</text>
</comment>
<dbReference type="OrthoDB" id="421393at2759"/>
<reference evidence="16 17" key="1">
    <citation type="journal article" date="2019" name="Fungal Biol. Biotechnol.">
        <title>Draft genome sequence of fastidious pathogen Ceratobasidium theobromae, which causes vascular-streak dieback in Theobroma cacao.</title>
        <authorList>
            <person name="Ali S.S."/>
            <person name="Asman A."/>
            <person name="Shao J."/>
            <person name="Firmansyah A.P."/>
            <person name="Susilo A.W."/>
            <person name="Rosmana A."/>
            <person name="McMahon P."/>
            <person name="Junaid M."/>
            <person name="Guest D."/>
            <person name="Kheng T.Y."/>
            <person name="Meinhardt L.W."/>
            <person name="Bailey B.A."/>
        </authorList>
    </citation>
    <scope>NUCLEOTIDE SEQUENCE [LARGE SCALE GENOMIC DNA]</scope>
    <source>
        <strain evidence="16 17">CT2</strain>
    </source>
</reference>
<evidence type="ECO:0000256" key="7">
    <source>
        <dbReference type="ARBA" id="ARBA00022723"/>
    </source>
</evidence>
<keyword evidence="10" id="KW-0411">Iron-sulfur</keyword>
<evidence type="ECO:0000256" key="13">
    <source>
        <dbReference type="SAM" id="SignalP"/>
    </source>
</evidence>
<feature type="signal peptide" evidence="13">
    <location>
        <begin position="1"/>
        <end position="19"/>
    </location>
</feature>
<name>A0A5N5QAQ8_9AGAM</name>
<dbReference type="InterPro" id="IPR002018">
    <property type="entry name" value="CarbesteraseB"/>
</dbReference>
<dbReference type="PANTHER" id="PTHR10537">
    <property type="entry name" value="DNA PRIMASE LARGE SUBUNIT"/>
    <property type="match status" value="1"/>
</dbReference>
<dbReference type="Pfam" id="PF26466">
    <property type="entry name" value="DNA_primase_lrg_N"/>
    <property type="match status" value="1"/>
</dbReference>
<evidence type="ECO:0000256" key="3">
    <source>
        <dbReference type="ARBA" id="ARBA00010564"/>
    </source>
</evidence>
<feature type="region of interest" description="Disordered" evidence="12">
    <location>
        <begin position="977"/>
        <end position="999"/>
    </location>
</feature>
<dbReference type="InterPro" id="IPR007238">
    <property type="entry name" value="DNA_primase_lsu_euk/arc"/>
</dbReference>
<accession>A0A5N5QAQ8</accession>
<dbReference type="GO" id="GO:0006269">
    <property type="term" value="P:DNA replication, synthesis of primer"/>
    <property type="evidence" value="ECO:0007669"/>
    <property type="project" value="UniProtKB-KW"/>
</dbReference>
<protein>
    <submittedName>
        <fullName evidence="16">DNA primase large subunit</fullName>
    </submittedName>
</protein>